<feature type="compositionally biased region" description="Basic and acidic residues" evidence="2">
    <location>
        <begin position="14"/>
        <end position="28"/>
    </location>
</feature>
<dbReference type="OrthoDB" id="30172at2759"/>
<evidence type="ECO:0000256" key="1">
    <source>
        <dbReference type="SAM" id="Coils"/>
    </source>
</evidence>
<proteinExistence type="predicted"/>
<evidence type="ECO:0000313" key="4">
    <source>
        <dbReference type="Proteomes" id="UP000014680"/>
    </source>
</evidence>
<evidence type="ECO:0000313" key="3">
    <source>
        <dbReference type="EMBL" id="ELP91525.1"/>
    </source>
</evidence>
<protein>
    <submittedName>
        <fullName evidence="3">Uncharacterized protein</fullName>
    </submittedName>
</protein>
<feature type="coiled-coil region" evidence="1">
    <location>
        <begin position="293"/>
        <end position="327"/>
    </location>
</feature>
<dbReference type="Proteomes" id="UP000014680">
    <property type="component" value="Unassembled WGS sequence"/>
</dbReference>
<dbReference type="EMBL" id="KB206463">
    <property type="protein sequence ID" value="ELP91525.1"/>
    <property type="molecule type" value="Genomic_DNA"/>
</dbReference>
<feature type="compositionally biased region" description="Low complexity" evidence="2">
    <location>
        <begin position="29"/>
        <end position="39"/>
    </location>
</feature>
<reference evidence="3 4" key="1">
    <citation type="submission" date="2012-10" db="EMBL/GenBank/DDBJ databases">
        <authorList>
            <person name="Zafar N."/>
            <person name="Inman J."/>
            <person name="Hall N."/>
            <person name="Lorenzi H."/>
            <person name="Caler E."/>
        </authorList>
    </citation>
    <scope>NUCLEOTIDE SEQUENCE [LARGE SCALE GENOMIC DNA]</scope>
    <source>
        <strain evidence="3 4">IP1</strain>
    </source>
</reference>
<keyword evidence="4" id="KW-1185">Reference proteome</keyword>
<evidence type="ECO:0000256" key="2">
    <source>
        <dbReference type="SAM" id="MobiDB-lite"/>
    </source>
</evidence>
<gene>
    <name evidence="3" type="ORF">EIN_451260</name>
</gene>
<dbReference type="GeneID" id="14890516"/>
<accession>A0A0A1U993</accession>
<keyword evidence="1" id="KW-0175">Coiled coil</keyword>
<sequence length="567" mass="66174">METITKALRINPRRSSDKSLYSKRDLEKPTFPTKNNTTKPKVYIQKVTDEKALAKQRKDKKSTSVTVKLLSQRRKRISRGATVINAEIINLTQSKGLPPERLTKAIESELPEYNLGEYFSAFPEPLYNIPRKSRHLKISEDTLKDLNERLKTETSKVVLSSTSKTQKVFYELVDTAAAIGISREPILVSLFYNYGVLPLNNLSRRAAKFMNDFKKSGEHFLKDIQKKFEAEKDERDLKILIQRYTQVDGNIKTIEAIIKSLNNTIQLLKDPDSKICVISKEGYKEFVYDEESIEMINKIIQLKNKQIEELKRQNYALVEHNDELKRLTKYNTLHYILVMENNEPRITDLDIKASYLEHVNKSEVKVKQIANEKEYKKDVYIPKDIIERYLPKLNGKVRDKVDEEFIPKVDDVNAAKKSSGKKVVSQEALDIAKKNIYEISFTDPFKYKLFKRTFTVFGRGRIDKVPFKKANYPRRVEKYFGALVMKNAKKIYLKKIEENSTELKFIRQEDVIVATNNITTKMFDITRENLRTLIRTLFQDVNHRNIKAKTLHISGYEIVENVYDHYS</sequence>
<feature type="region of interest" description="Disordered" evidence="2">
    <location>
        <begin position="13"/>
        <end position="39"/>
    </location>
</feature>
<dbReference type="AlphaFoldDB" id="A0A0A1U993"/>
<name>A0A0A1U993_ENTIV</name>
<organism evidence="3 4">
    <name type="scientific">Entamoeba invadens IP1</name>
    <dbReference type="NCBI Taxonomy" id="370355"/>
    <lineage>
        <taxon>Eukaryota</taxon>
        <taxon>Amoebozoa</taxon>
        <taxon>Evosea</taxon>
        <taxon>Archamoebae</taxon>
        <taxon>Mastigamoebida</taxon>
        <taxon>Entamoebidae</taxon>
        <taxon>Entamoeba</taxon>
    </lineage>
</organism>
<dbReference type="KEGG" id="eiv:EIN_451260"/>
<dbReference type="VEuPathDB" id="AmoebaDB:EIN_451260"/>
<dbReference type="RefSeq" id="XP_004258296.1">
    <property type="nucleotide sequence ID" value="XM_004258248.1"/>
</dbReference>